<accession>A0A3E0D312</accession>
<dbReference type="Proteomes" id="UP000256405">
    <property type="component" value="Unassembled WGS sequence"/>
</dbReference>
<evidence type="ECO:0000259" key="1">
    <source>
        <dbReference type="Pfam" id="PF00501"/>
    </source>
</evidence>
<dbReference type="InterPro" id="IPR000873">
    <property type="entry name" value="AMP-dep_synth/lig_dom"/>
</dbReference>
<proteinExistence type="predicted"/>
<name>A0A3E0D312_9BACT</name>
<dbReference type="AlphaFoldDB" id="A0A3E0D312"/>
<dbReference type="SUPFAM" id="SSF56801">
    <property type="entry name" value="Acetyl-CoA synthetase-like"/>
    <property type="match status" value="1"/>
</dbReference>
<dbReference type="Pfam" id="PF00501">
    <property type="entry name" value="AMP-binding"/>
    <property type="match status" value="1"/>
</dbReference>
<gene>
    <name evidence="2" type="ORF">C8N25_1495</name>
</gene>
<protein>
    <submittedName>
        <fullName evidence="2">AMP-binding enzyme</fullName>
    </submittedName>
</protein>
<reference evidence="2 3" key="1">
    <citation type="submission" date="2018-08" db="EMBL/GenBank/DDBJ databases">
        <title>Genomic Encyclopedia of Archaeal and Bacterial Type Strains, Phase II (KMG-II): from individual species to whole genera.</title>
        <authorList>
            <person name="Goeker M."/>
        </authorList>
    </citation>
    <scope>NUCLEOTIDE SEQUENCE [LARGE SCALE GENOMIC DNA]</scope>
    <source>
        <strain evidence="2 3">DSM 15986</strain>
    </source>
</reference>
<dbReference type="Gene3D" id="3.40.50.980">
    <property type="match status" value="2"/>
</dbReference>
<evidence type="ECO:0000313" key="2">
    <source>
        <dbReference type="EMBL" id="REG76917.1"/>
    </source>
</evidence>
<comment type="caution">
    <text evidence="2">The sequence shown here is derived from an EMBL/GenBank/DDBJ whole genome shotgun (WGS) entry which is preliminary data.</text>
</comment>
<sequence>MVDKIIDVLSSSFEKHSDHTAIAFESEVISFSLLDRRVNDLANLLRDNIPLETIVAISGARSINNTFVYLLTTFVAGKTYLPIAFGLPAHRLQNIVAQAKVKYFLPSQSSDLFENIGVLGCISPCNAMKGFLFSGVCIFLYSVTCQ</sequence>
<dbReference type="EMBL" id="QUNF01000049">
    <property type="protein sequence ID" value="REG76917.1"/>
    <property type="molecule type" value="Genomic_DNA"/>
</dbReference>
<evidence type="ECO:0000313" key="3">
    <source>
        <dbReference type="Proteomes" id="UP000256405"/>
    </source>
</evidence>
<organism evidence="2 3">
    <name type="scientific">Algoriphagus antarcticus</name>
    <dbReference type="NCBI Taxonomy" id="238540"/>
    <lineage>
        <taxon>Bacteria</taxon>
        <taxon>Pseudomonadati</taxon>
        <taxon>Bacteroidota</taxon>
        <taxon>Cytophagia</taxon>
        <taxon>Cytophagales</taxon>
        <taxon>Cyclobacteriaceae</taxon>
        <taxon>Algoriphagus</taxon>
    </lineage>
</organism>
<feature type="domain" description="AMP-dependent synthetase/ligase" evidence="1">
    <location>
        <begin position="12"/>
        <end position="105"/>
    </location>
</feature>
<dbReference type="RefSeq" id="WP_086541915.1">
    <property type="nucleotide sequence ID" value="NZ_MSSW01000035.1"/>
</dbReference>
<keyword evidence="3" id="KW-1185">Reference proteome</keyword>